<dbReference type="Pfam" id="PF01590">
    <property type="entry name" value="GAF"/>
    <property type="match status" value="1"/>
</dbReference>
<dbReference type="InterPro" id="IPR043150">
    <property type="entry name" value="Phytochrome_PHY_sf"/>
</dbReference>
<evidence type="ECO:0000313" key="14">
    <source>
        <dbReference type="Proteomes" id="UP001597237"/>
    </source>
</evidence>
<dbReference type="InterPro" id="IPR003594">
    <property type="entry name" value="HATPase_dom"/>
</dbReference>
<organism evidence="13 14">
    <name type="scientific">Phenylobacterium terrae</name>
    <dbReference type="NCBI Taxonomy" id="2665495"/>
    <lineage>
        <taxon>Bacteria</taxon>
        <taxon>Pseudomonadati</taxon>
        <taxon>Pseudomonadota</taxon>
        <taxon>Alphaproteobacteria</taxon>
        <taxon>Caulobacterales</taxon>
        <taxon>Caulobacteraceae</taxon>
        <taxon>Phenylobacterium</taxon>
    </lineage>
</organism>
<dbReference type="InterPro" id="IPR011495">
    <property type="entry name" value="Sig_transdc_His_kin_sub2_dim/P"/>
</dbReference>
<evidence type="ECO:0000256" key="5">
    <source>
        <dbReference type="ARBA" id="ARBA00022679"/>
    </source>
</evidence>
<dbReference type="Gene3D" id="3.30.450.40">
    <property type="match status" value="1"/>
</dbReference>
<keyword evidence="2" id="KW-0600">Photoreceptor protein</keyword>
<dbReference type="Pfam" id="PF07568">
    <property type="entry name" value="HisKA_2"/>
    <property type="match status" value="1"/>
</dbReference>
<keyword evidence="11" id="KW-0675">Receptor</keyword>
<evidence type="ECO:0000256" key="3">
    <source>
        <dbReference type="ARBA" id="ARBA00022553"/>
    </source>
</evidence>
<dbReference type="InterPro" id="IPR013515">
    <property type="entry name" value="Phytochrome_cen-reg"/>
</dbReference>
<evidence type="ECO:0000256" key="7">
    <source>
        <dbReference type="ARBA" id="ARBA00022777"/>
    </source>
</evidence>
<keyword evidence="10" id="KW-0902">Two-component regulatory system</keyword>
<dbReference type="EMBL" id="JBHUEY010000001">
    <property type="protein sequence ID" value="MFD1784142.1"/>
    <property type="molecule type" value="Genomic_DNA"/>
</dbReference>
<evidence type="ECO:0000256" key="10">
    <source>
        <dbReference type="ARBA" id="ARBA00023012"/>
    </source>
</evidence>
<dbReference type="Pfam" id="PF08446">
    <property type="entry name" value="PAS_2"/>
    <property type="match status" value="1"/>
</dbReference>
<sequence>MTELAVPELDLTQCDREPIHIPGAVQPHGALVVVDRATLRIEQAGGGCAQLLGSAPESLLGRLVTDAVPAAAGLSLDEAFSGATYAGALPGGSGGELDCVVHSVGDKLVLEFEAAPARRRSAAEMARTVETIGSAFGAARTLSQLADIAAARFRELTGFDRVMVYRFLPDETGSVIAEARADALEPFLNHRYPASDIPRQARQLYLRNVIRVIPDVGYAPSPLLAQDLGEPPLDMSDAHLRSVSPIHIQYLKNMGVAASASVSIIRDGQLWGLVALHHRTPRGLSFDDRSLCRLLAASLSHQIASLEDAELYRERLRSRAAEDALFSLLARGASVDEALESHAPDLLEVVRAHGAAVRHGDKVTTAGLCPDPDKLLTLADWLLERPEPGVFATDSLSRIFPAASVYPETASGLLAVTVSTSDRRQLLWFRAEQVEEINWAGNPHKPVDAASDVGALTPRKSFDLWRETVRGRAQPWSSVEAEAAGRIARTVAELQRTQSIARLNESLRRALDERDQELSQKSHLLREGDHRIQNSLQIVGGMLRMQLRTTTDPDVKAQLEEALSRVSAVALVHRRLHRSEHPETVDLDVYVRELLADIGASLGAEWTRQMKTNLNPVSTPTEMAMSIGLVLSELVLNAAKYAYEGGAGPLQVDLVVRGPALRLEVRDWGRGEAVAKPVAGGGLGSRLIGGLIDRLKGTIDRSAAAPGLRVVVTVPLPAGARGPGA</sequence>
<evidence type="ECO:0000256" key="4">
    <source>
        <dbReference type="ARBA" id="ARBA00022606"/>
    </source>
</evidence>
<dbReference type="PANTHER" id="PTHR43065">
    <property type="entry name" value="SENSOR HISTIDINE KINASE"/>
    <property type="match status" value="1"/>
</dbReference>
<evidence type="ECO:0000259" key="12">
    <source>
        <dbReference type="PROSITE" id="PS50046"/>
    </source>
</evidence>
<protein>
    <submittedName>
        <fullName evidence="13">Histidine kinase dimerization/phosphoacceptor domain -containing protein</fullName>
    </submittedName>
</protein>
<dbReference type="Gene3D" id="3.30.450.20">
    <property type="entry name" value="PAS domain"/>
    <property type="match status" value="2"/>
</dbReference>
<dbReference type="Gene3D" id="3.30.565.10">
    <property type="entry name" value="Histidine kinase-like ATPase, C-terminal domain"/>
    <property type="match status" value="1"/>
</dbReference>
<dbReference type="InterPro" id="IPR035965">
    <property type="entry name" value="PAS-like_dom_sf"/>
</dbReference>
<evidence type="ECO:0000256" key="9">
    <source>
        <dbReference type="ARBA" id="ARBA00022991"/>
    </source>
</evidence>
<dbReference type="SUPFAM" id="SSF55874">
    <property type="entry name" value="ATPase domain of HSP90 chaperone/DNA topoisomerase II/histidine kinase"/>
    <property type="match status" value="1"/>
</dbReference>
<keyword evidence="3" id="KW-0597">Phosphoprotein</keyword>
<evidence type="ECO:0000256" key="11">
    <source>
        <dbReference type="ARBA" id="ARBA00023170"/>
    </source>
</evidence>
<keyword evidence="9" id="KW-0157">Chromophore</keyword>
<dbReference type="InterPro" id="IPR003018">
    <property type="entry name" value="GAF"/>
</dbReference>
<keyword evidence="6" id="KW-0547">Nucleotide-binding</keyword>
<evidence type="ECO:0000256" key="6">
    <source>
        <dbReference type="ARBA" id="ARBA00022741"/>
    </source>
</evidence>
<keyword evidence="7 13" id="KW-0418">Kinase</keyword>
<dbReference type="PROSITE" id="PS50046">
    <property type="entry name" value="PHYTOCHROME_2"/>
    <property type="match status" value="1"/>
</dbReference>
<dbReference type="Pfam" id="PF00360">
    <property type="entry name" value="PHY"/>
    <property type="match status" value="1"/>
</dbReference>
<keyword evidence="8" id="KW-0067">ATP-binding</keyword>
<evidence type="ECO:0000313" key="13">
    <source>
        <dbReference type="EMBL" id="MFD1784142.1"/>
    </source>
</evidence>
<evidence type="ECO:0000256" key="1">
    <source>
        <dbReference type="ARBA" id="ARBA00006402"/>
    </source>
</evidence>
<feature type="domain" description="Phytochrome chromophore attachment site" evidence="12">
    <location>
        <begin position="141"/>
        <end position="297"/>
    </location>
</feature>
<dbReference type="PRINTS" id="PR01033">
    <property type="entry name" value="PHYTOCHROME"/>
</dbReference>
<dbReference type="GO" id="GO:0016301">
    <property type="term" value="F:kinase activity"/>
    <property type="evidence" value="ECO:0007669"/>
    <property type="project" value="UniProtKB-KW"/>
</dbReference>
<name>A0ABW4N1S2_9CAUL</name>
<evidence type="ECO:0000256" key="8">
    <source>
        <dbReference type="ARBA" id="ARBA00022840"/>
    </source>
</evidence>
<keyword evidence="14" id="KW-1185">Reference proteome</keyword>
<dbReference type="SUPFAM" id="SSF55781">
    <property type="entry name" value="GAF domain-like"/>
    <property type="match status" value="2"/>
</dbReference>
<dbReference type="Pfam" id="PF13581">
    <property type="entry name" value="HATPase_c_2"/>
    <property type="match status" value="1"/>
</dbReference>
<dbReference type="InterPro" id="IPR029016">
    <property type="entry name" value="GAF-like_dom_sf"/>
</dbReference>
<dbReference type="Gene3D" id="3.30.450.270">
    <property type="match status" value="1"/>
</dbReference>
<dbReference type="InterPro" id="IPR036890">
    <property type="entry name" value="HATPase_C_sf"/>
</dbReference>
<gene>
    <name evidence="13" type="ORF">ACFSC0_12105</name>
</gene>
<dbReference type="SMART" id="SM00387">
    <property type="entry name" value="HATPase_c"/>
    <property type="match status" value="1"/>
</dbReference>
<dbReference type="InterPro" id="IPR016132">
    <property type="entry name" value="Phyto_chromo_attachment"/>
</dbReference>
<comment type="similarity">
    <text evidence="1">In the N-terminal section; belongs to the phytochrome family.</text>
</comment>
<accession>A0ABW4N1S2</accession>
<evidence type="ECO:0000256" key="2">
    <source>
        <dbReference type="ARBA" id="ARBA00022543"/>
    </source>
</evidence>
<dbReference type="Proteomes" id="UP001597237">
    <property type="component" value="Unassembled WGS sequence"/>
</dbReference>
<comment type="caution">
    <text evidence="13">The sequence shown here is derived from an EMBL/GenBank/DDBJ whole genome shotgun (WGS) entry which is preliminary data.</text>
</comment>
<dbReference type="SMART" id="SM00065">
    <property type="entry name" value="GAF"/>
    <property type="match status" value="1"/>
</dbReference>
<dbReference type="InterPro" id="IPR013654">
    <property type="entry name" value="PAS_2"/>
</dbReference>
<keyword evidence="5" id="KW-0808">Transferase</keyword>
<reference evidence="14" key="1">
    <citation type="journal article" date="2019" name="Int. J. Syst. Evol. Microbiol.">
        <title>The Global Catalogue of Microorganisms (GCM) 10K type strain sequencing project: providing services to taxonomists for standard genome sequencing and annotation.</title>
        <authorList>
            <consortium name="The Broad Institute Genomics Platform"/>
            <consortium name="The Broad Institute Genome Sequencing Center for Infectious Disease"/>
            <person name="Wu L."/>
            <person name="Ma J."/>
        </authorList>
    </citation>
    <scope>NUCLEOTIDE SEQUENCE [LARGE SCALE GENOMIC DNA]</scope>
    <source>
        <strain evidence="14">DFY28</strain>
    </source>
</reference>
<dbReference type="SUPFAM" id="SSF55785">
    <property type="entry name" value="PYP-like sensor domain (PAS domain)"/>
    <property type="match status" value="1"/>
</dbReference>
<dbReference type="PANTHER" id="PTHR43065:SF10">
    <property type="entry name" value="PEROXIDE STRESS-ACTIVATED HISTIDINE KINASE MAK3"/>
    <property type="match status" value="1"/>
</dbReference>
<dbReference type="RefSeq" id="WP_377283905.1">
    <property type="nucleotide sequence ID" value="NZ_JBHRSI010000009.1"/>
</dbReference>
<keyword evidence="4" id="KW-0716">Sensory transduction</keyword>
<proteinExistence type="inferred from homology"/>
<dbReference type="InterPro" id="IPR001294">
    <property type="entry name" value="Phytochrome"/>
</dbReference>